<feature type="region of interest" description="Disordered" evidence="6">
    <location>
        <begin position="390"/>
        <end position="415"/>
    </location>
</feature>
<keyword evidence="3 5" id="KW-0285">Flavoprotein</keyword>
<accession>A0A5B9D8N4</accession>
<dbReference type="EMBL" id="CP042905">
    <property type="protein sequence ID" value="QEE15499.1"/>
    <property type="molecule type" value="Genomic_DNA"/>
</dbReference>
<comment type="cofactor">
    <cofactor evidence="1 5">
        <name>FAD</name>
        <dbReference type="ChEBI" id="CHEBI:57692"/>
    </cofactor>
</comment>
<evidence type="ECO:0000259" key="9">
    <source>
        <dbReference type="Pfam" id="PF02771"/>
    </source>
</evidence>
<dbReference type="InterPro" id="IPR036250">
    <property type="entry name" value="AcylCo_DH-like_C"/>
</dbReference>
<dbReference type="InterPro" id="IPR006089">
    <property type="entry name" value="Acyl-CoA_DH_CS"/>
</dbReference>
<dbReference type="Proteomes" id="UP000321408">
    <property type="component" value="Chromosome"/>
</dbReference>
<dbReference type="Gene3D" id="1.20.140.10">
    <property type="entry name" value="Butyryl-CoA Dehydrogenase, subunit A, domain 3"/>
    <property type="match status" value="1"/>
</dbReference>
<dbReference type="PANTHER" id="PTHR43884:SF37">
    <property type="entry name" value="ACYL-COA DEHYDROGENASE"/>
    <property type="match status" value="1"/>
</dbReference>
<dbReference type="InterPro" id="IPR009100">
    <property type="entry name" value="AcylCoA_DH/oxidase_NM_dom_sf"/>
</dbReference>
<gene>
    <name evidence="10" type="ORF">DSAG12_01325</name>
</gene>
<dbReference type="RefSeq" id="WP_147662406.1">
    <property type="nucleotide sequence ID" value="NZ_CP042905.2"/>
</dbReference>
<dbReference type="InterPro" id="IPR009075">
    <property type="entry name" value="AcylCo_DH/oxidase_C"/>
</dbReference>
<dbReference type="SUPFAM" id="SSF56645">
    <property type="entry name" value="Acyl-CoA dehydrogenase NM domain-like"/>
    <property type="match status" value="1"/>
</dbReference>
<dbReference type="Pfam" id="PF02771">
    <property type="entry name" value="Acyl-CoA_dh_N"/>
    <property type="match status" value="1"/>
</dbReference>
<name>A0A5B9D8N4_9ARCH</name>
<dbReference type="Pfam" id="PF02770">
    <property type="entry name" value="Acyl-CoA_dh_M"/>
    <property type="match status" value="1"/>
</dbReference>
<dbReference type="PANTHER" id="PTHR43884">
    <property type="entry name" value="ACYL-COA DEHYDROGENASE"/>
    <property type="match status" value="1"/>
</dbReference>
<dbReference type="Gene3D" id="2.40.110.10">
    <property type="entry name" value="Butyryl-CoA Dehydrogenase, subunit A, domain 2"/>
    <property type="match status" value="1"/>
</dbReference>
<evidence type="ECO:0000256" key="1">
    <source>
        <dbReference type="ARBA" id="ARBA00001974"/>
    </source>
</evidence>
<evidence type="ECO:0000256" key="3">
    <source>
        <dbReference type="ARBA" id="ARBA00022630"/>
    </source>
</evidence>
<feature type="compositionally biased region" description="Basic and acidic residues" evidence="6">
    <location>
        <begin position="390"/>
        <end position="400"/>
    </location>
</feature>
<evidence type="ECO:0000259" key="7">
    <source>
        <dbReference type="Pfam" id="PF00441"/>
    </source>
</evidence>
<dbReference type="Pfam" id="PF00441">
    <property type="entry name" value="Acyl-CoA_dh_1"/>
    <property type="match status" value="1"/>
</dbReference>
<evidence type="ECO:0000256" key="5">
    <source>
        <dbReference type="RuleBase" id="RU362125"/>
    </source>
</evidence>
<dbReference type="InterPro" id="IPR013786">
    <property type="entry name" value="AcylCoA_DH/ox_N"/>
</dbReference>
<dbReference type="PROSITE" id="PS00072">
    <property type="entry name" value="ACYL_COA_DH_1"/>
    <property type="match status" value="1"/>
</dbReference>
<dbReference type="KEGG" id="psyt:DSAG12_01325"/>
<evidence type="ECO:0000259" key="8">
    <source>
        <dbReference type="Pfam" id="PF02770"/>
    </source>
</evidence>
<sequence length="415" mass="46595">MYDFLLSDEAKFLKQRARKFASEVPKQLLIDMDADKIQYPTKFVKDLADAHLLGLRFDKKYGGQEQSWVTEMAVLEEIGVLSMALSCLYSLPSICGESLNKFGTDMQKERYLKPMISGEKYCAEALTEPRGGSDFYGATTIAEKEGDQYILNGEKRFVVGAEGADFFLVYAKTDKNAPSYKSISMFIVERDMGVEEKYVYGLLGTRGGGAGRLYFKDVQVPAENIVIGEGEGGRIFNQMMYPERMTSAAGVIGMVNASIRVAAKYSTQRKAFNQPIKKFQAVSFKIADSLCLNDSARGIVNIAANALDKHQDNPSLCRRLVSEAKRVSTENAYKAIDNCMQIMGGIGYCNIYPIEKMLRDVRLASIWTGTSEIMNLIIQHEYFKQFEKKKQEDSTFRDIENDASEAEAVDEKIYE</sequence>
<dbReference type="InterPro" id="IPR046373">
    <property type="entry name" value="Acyl-CoA_Oxase/DH_mid-dom_sf"/>
</dbReference>
<keyword evidence="11" id="KW-1185">Reference proteome</keyword>
<organism evidence="10 11">
    <name type="scientific">Promethearchaeum syntrophicum</name>
    <dbReference type="NCBI Taxonomy" id="2594042"/>
    <lineage>
        <taxon>Archaea</taxon>
        <taxon>Promethearchaeati</taxon>
        <taxon>Promethearchaeota</taxon>
        <taxon>Promethearchaeia</taxon>
        <taxon>Promethearchaeales</taxon>
        <taxon>Promethearchaeaceae</taxon>
        <taxon>Promethearchaeum</taxon>
    </lineage>
</organism>
<dbReference type="GO" id="GO:0003995">
    <property type="term" value="F:acyl-CoA dehydrogenase activity"/>
    <property type="evidence" value="ECO:0007669"/>
    <property type="project" value="InterPro"/>
</dbReference>
<dbReference type="AlphaFoldDB" id="A0A5B9D8N4"/>
<reference evidence="10 11" key="1">
    <citation type="journal article" date="2020" name="Nature">
        <title>Isolation of an archaeon at the prokaryote-eukaryote interface.</title>
        <authorList>
            <person name="Imachi H."/>
            <person name="Nobu M.K."/>
            <person name="Nakahara N."/>
            <person name="Morono Y."/>
            <person name="Ogawara M."/>
            <person name="Takaki Y."/>
            <person name="Takano Y."/>
            <person name="Uematsu K."/>
            <person name="Ikuta T."/>
            <person name="Ito M."/>
            <person name="Matsui Y."/>
            <person name="Miyazaki M."/>
            <person name="Murata K."/>
            <person name="Saito Y."/>
            <person name="Sakai S."/>
            <person name="Song C."/>
            <person name="Tasumi E."/>
            <person name="Yamanaka Y."/>
            <person name="Yamaguchi T."/>
            <person name="Kamagata Y."/>
            <person name="Tamaki H."/>
            <person name="Takai K."/>
        </authorList>
    </citation>
    <scope>NUCLEOTIDE SEQUENCE [LARGE SCALE GENOMIC DNA]</scope>
    <source>
        <strain evidence="10 11">MK-D1</strain>
    </source>
</reference>
<comment type="similarity">
    <text evidence="2 5">Belongs to the acyl-CoA dehydrogenase family.</text>
</comment>
<proteinExistence type="inferred from homology"/>
<dbReference type="SUPFAM" id="SSF47203">
    <property type="entry name" value="Acyl-CoA dehydrogenase C-terminal domain-like"/>
    <property type="match status" value="1"/>
</dbReference>
<evidence type="ECO:0000313" key="10">
    <source>
        <dbReference type="EMBL" id="QEE15499.1"/>
    </source>
</evidence>
<dbReference type="CDD" id="cd00567">
    <property type="entry name" value="ACAD"/>
    <property type="match status" value="1"/>
</dbReference>
<protein>
    <submittedName>
        <fullName evidence="10">Acyl-CoA dehydrogenase family protein</fullName>
        <ecNumber evidence="10">1.-.-.-</ecNumber>
    </submittedName>
</protein>
<evidence type="ECO:0000256" key="2">
    <source>
        <dbReference type="ARBA" id="ARBA00009347"/>
    </source>
</evidence>
<feature type="domain" description="Acyl-CoA dehydrogenase/oxidase N-terminal" evidence="9">
    <location>
        <begin position="7"/>
        <end position="119"/>
    </location>
</feature>
<evidence type="ECO:0000256" key="4">
    <source>
        <dbReference type="ARBA" id="ARBA00022827"/>
    </source>
</evidence>
<evidence type="ECO:0000313" key="11">
    <source>
        <dbReference type="Proteomes" id="UP000321408"/>
    </source>
</evidence>
<keyword evidence="4 5" id="KW-0274">FAD</keyword>
<dbReference type="InterPro" id="IPR037069">
    <property type="entry name" value="AcylCoA_DH/ox_N_sf"/>
</dbReference>
<reference evidence="10 11" key="2">
    <citation type="journal article" date="2024" name="Int. J. Syst. Evol. Microbiol.">
        <title>Promethearchaeum syntrophicum gen. nov., sp. nov., an anaerobic, obligately syntrophic archaeon, the first isolate of the lineage 'Asgard' archaea, and proposal of the new archaeal phylum Promethearchaeota phyl. nov. and kingdom Promethearchaeati regn. nov.</title>
        <authorList>
            <person name="Imachi H."/>
            <person name="Nobu M.K."/>
            <person name="Kato S."/>
            <person name="Takaki Y."/>
            <person name="Miyazaki M."/>
            <person name="Miyata M."/>
            <person name="Ogawara M."/>
            <person name="Saito Y."/>
            <person name="Sakai S."/>
            <person name="Tahara Y.O."/>
            <person name="Takano Y."/>
            <person name="Tasumi E."/>
            <person name="Uematsu K."/>
            <person name="Yoshimura T."/>
            <person name="Itoh T."/>
            <person name="Ohkuma M."/>
            <person name="Takai K."/>
        </authorList>
    </citation>
    <scope>NUCLEOTIDE SEQUENCE [LARGE SCALE GENOMIC DNA]</scope>
    <source>
        <strain evidence="10 11">MK-D1</strain>
    </source>
</reference>
<dbReference type="OrthoDB" id="275197at2157"/>
<feature type="domain" description="Acyl-CoA dehydrogenase/oxidase C-terminal" evidence="7">
    <location>
        <begin position="230"/>
        <end position="380"/>
    </location>
</feature>
<dbReference type="GeneID" id="41329317"/>
<evidence type="ECO:0000256" key="6">
    <source>
        <dbReference type="SAM" id="MobiDB-lite"/>
    </source>
</evidence>
<feature type="domain" description="Acyl-CoA oxidase/dehydrogenase middle" evidence="8">
    <location>
        <begin position="124"/>
        <end position="218"/>
    </location>
</feature>
<dbReference type="Gene3D" id="1.10.540.10">
    <property type="entry name" value="Acyl-CoA dehydrogenase/oxidase, N-terminal domain"/>
    <property type="match status" value="1"/>
</dbReference>
<dbReference type="InterPro" id="IPR006091">
    <property type="entry name" value="Acyl-CoA_Oxase/DH_mid-dom"/>
</dbReference>
<dbReference type="EC" id="1.-.-.-" evidence="10"/>
<keyword evidence="5 10" id="KW-0560">Oxidoreductase</keyword>
<dbReference type="GO" id="GO:0050660">
    <property type="term" value="F:flavin adenine dinucleotide binding"/>
    <property type="evidence" value="ECO:0007669"/>
    <property type="project" value="InterPro"/>
</dbReference>